<evidence type="ECO:0000256" key="9">
    <source>
        <dbReference type="PROSITE-ProRule" id="PRU00027"/>
    </source>
</evidence>
<feature type="compositionally biased region" description="Acidic residues" evidence="10">
    <location>
        <begin position="82"/>
        <end position="91"/>
    </location>
</feature>
<keyword evidence="3 9" id="KW-0863">Zinc-finger</keyword>
<evidence type="ECO:0000259" key="11">
    <source>
        <dbReference type="PROSITE" id="PS50808"/>
    </source>
</evidence>
<dbReference type="GO" id="GO:0003677">
    <property type="term" value="F:DNA binding"/>
    <property type="evidence" value="ECO:0007669"/>
    <property type="project" value="UniProtKB-KW"/>
</dbReference>
<dbReference type="GO" id="GO:0046983">
    <property type="term" value="F:protein dimerization activity"/>
    <property type="evidence" value="ECO:0007669"/>
    <property type="project" value="InterPro"/>
</dbReference>
<organism evidence="12 13">
    <name type="scientific">Aphis craccivora</name>
    <name type="common">Cowpea aphid</name>
    <dbReference type="NCBI Taxonomy" id="307492"/>
    <lineage>
        <taxon>Eukaryota</taxon>
        <taxon>Metazoa</taxon>
        <taxon>Ecdysozoa</taxon>
        <taxon>Arthropoda</taxon>
        <taxon>Hexapoda</taxon>
        <taxon>Insecta</taxon>
        <taxon>Pterygota</taxon>
        <taxon>Neoptera</taxon>
        <taxon>Paraneoptera</taxon>
        <taxon>Hemiptera</taxon>
        <taxon>Sternorrhyncha</taxon>
        <taxon>Aphidomorpha</taxon>
        <taxon>Aphidoidea</taxon>
        <taxon>Aphididae</taxon>
        <taxon>Aphidini</taxon>
        <taxon>Aphis</taxon>
        <taxon>Aphis</taxon>
    </lineage>
</organism>
<evidence type="ECO:0000256" key="3">
    <source>
        <dbReference type="ARBA" id="ARBA00022771"/>
    </source>
</evidence>
<dbReference type="SUPFAM" id="SSF53098">
    <property type="entry name" value="Ribonuclease H-like"/>
    <property type="match status" value="1"/>
</dbReference>
<dbReference type="InterPro" id="IPR052035">
    <property type="entry name" value="ZnF_BED_domain_contain"/>
</dbReference>
<dbReference type="InterPro" id="IPR008906">
    <property type="entry name" value="HATC_C_dom"/>
</dbReference>
<evidence type="ECO:0000256" key="1">
    <source>
        <dbReference type="ARBA" id="ARBA00004123"/>
    </source>
</evidence>
<dbReference type="Pfam" id="PF02892">
    <property type="entry name" value="zf-BED"/>
    <property type="match status" value="1"/>
</dbReference>
<evidence type="ECO:0000256" key="8">
    <source>
        <dbReference type="ARBA" id="ARBA00023242"/>
    </source>
</evidence>
<keyword evidence="13" id="KW-1185">Reference proteome</keyword>
<dbReference type="GO" id="GO:0008270">
    <property type="term" value="F:zinc ion binding"/>
    <property type="evidence" value="ECO:0007669"/>
    <property type="project" value="UniProtKB-KW"/>
</dbReference>
<keyword evidence="5" id="KW-0805">Transcription regulation</keyword>
<dbReference type="InterPro" id="IPR003656">
    <property type="entry name" value="Znf_BED"/>
</dbReference>
<dbReference type="PANTHER" id="PTHR46481">
    <property type="entry name" value="ZINC FINGER BED DOMAIN-CONTAINING PROTEIN 4"/>
    <property type="match status" value="1"/>
</dbReference>
<feature type="region of interest" description="Disordered" evidence="10">
    <location>
        <begin position="82"/>
        <end position="105"/>
    </location>
</feature>
<dbReference type="InterPro" id="IPR036236">
    <property type="entry name" value="Znf_C2H2_sf"/>
</dbReference>
<evidence type="ECO:0000256" key="2">
    <source>
        <dbReference type="ARBA" id="ARBA00022723"/>
    </source>
</evidence>
<sequence>MYLSMLKMAKQRSKIWIYFSKISKDKCLCHKCKKSFEAKGGNTSNLISHLRSHHPNIHLEFKNLKSLVQRDNVDETDEDEVINIEQTDESQGDYQSSPSTSTIASIPSSPVSVNLKQSKITNVFKKLDKKTSERYTNAIAYWIATDMQPYCSVSKKGFKHLMSVICPGYKVPSRQVFTENKLPALYYEVKCRIMQQLSSVQYLALTFDCWTSNAQHPYIGITVHYIDNDWILQTNCLTCTSLDVDHTSFNLLDIIESTLVDWGIQISNISGATTDNGKNVIKAVELLGINAISCFGHTLNNGVTSSMSLSPVQILLSKISKLRFKFHYSSKLRRLLKEAQQKHGLPQIVMPASCVTRWWTSLPALQFIRDQQEALFDVLYKLKSNSIKYLPNCNEQNLIQLFPTTSQCALSTGEITSYLNSNSVDETNNSDEDTSANTSNDTASDKMLNHLEEHIKRAIKTSLFKRYDSNQARPVLQKISFLDPRYRSNYIELAQNDFIICLIKQEMDDIGHQMEVDKTDKNTNIGGLAAFLGNLSNIPVETNSIQDLNQIELDKYLSLPSVGLNCNPLQWWKIFHSEFPTLAKLAMKYLCVQGTSVPSERIFSCAGNVITDHRSSLSPEHAEELIFLSMNAKRDIFSY</sequence>
<gene>
    <name evidence="12" type="ORF">FWK35_00018182</name>
</gene>
<keyword evidence="4" id="KW-0862">Zinc</keyword>
<evidence type="ECO:0000256" key="5">
    <source>
        <dbReference type="ARBA" id="ARBA00023015"/>
    </source>
</evidence>
<dbReference type="PANTHER" id="PTHR46481:SF9">
    <property type="entry name" value="ZINC FINGER BED DOMAIN-CONTAINING PROTEIN 1-LIKE"/>
    <property type="match status" value="1"/>
</dbReference>
<comment type="caution">
    <text evidence="12">The sequence shown here is derived from an EMBL/GenBank/DDBJ whole genome shotgun (WGS) entry which is preliminary data.</text>
</comment>
<keyword evidence="2" id="KW-0479">Metal-binding</keyword>
<keyword evidence="7" id="KW-0804">Transcription</keyword>
<evidence type="ECO:0000256" key="6">
    <source>
        <dbReference type="ARBA" id="ARBA00023125"/>
    </source>
</evidence>
<dbReference type="Proteomes" id="UP000478052">
    <property type="component" value="Unassembled WGS sequence"/>
</dbReference>
<reference evidence="12 13" key="1">
    <citation type="submission" date="2019-08" db="EMBL/GenBank/DDBJ databases">
        <title>Whole genome of Aphis craccivora.</title>
        <authorList>
            <person name="Voronova N.V."/>
            <person name="Shulinski R.S."/>
            <person name="Bandarenka Y.V."/>
            <person name="Zhorov D.G."/>
            <person name="Warner D."/>
        </authorList>
    </citation>
    <scope>NUCLEOTIDE SEQUENCE [LARGE SCALE GENOMIC DNA]</scope>
    <source>
        <strain evidence="12">180601</strain>
        <tissue evidence="12">Whole Body</tissue>
    </source>
</reference>
<dbReference type="AlphaFoldDB" id="A0A6G0W9U4"/>
<accession>A0A6G0W9U4</accession>
<evidence type="ECO:0000313" key="13">
    <source>
        <dbReference type="Proteomes" id="UP000478052"/>
    </source>
</evidence>
<dbReference type="SUPFAM" id="SSF140996">
    <property type="entry name" value="Hermes dimerisation domain"/>
    <property type="match status" value="1"/>
</dbReference>
<evidence type="ECO:0000256" key="10">
    <source>
        <dbReference type="SAM" id="MobiDB-lite"/>
    </source>
</evidence>
<feature type="domain" description="BED-type" evidence="11">
    <location>
        <begin position="10"/>
        <end position="61"/>
    </location>
</feature>
<evidence type="ECO:0000256" key="7">
    <source>
        <dbReference type="ARBA" id="ARBA00023163"/>
    </source>
</evidence>
<feature type="compositionally biased region" description="Low complexity" evidence="10">
    <location>
        <begin position="96"/>
        <end position="105"/>
    </location>
</feature>
<dbReference type="Pfam" id="PF05699">
    <property type="entry name" value="Dimer_Tnp_hAT"/>
    <property type="match status" value="1"/>
</dbReference>
<evidence type="ECO:0000313" key="12">
    <source>
        <dbReference type="EMBL" id="KAF0723983.1"/>
    </source>
</evidence>
<keyword evidence="8" id="KW-0539">Nucleus</keyword>
<dbReference type="InterPro" id="IPR012337">
    <property type="entry name" value="RNaseH-like_sf"/>
</dbReference>
<dbReference type="SMART" id="SM00614">
    <property type="entry name" value="ZnF_BED"/>
    <property type="match status" value="1"/>
</dbReference>
<dbReference type="EMBL" id="VUJU01008931">
    <property type="protein sequence ID" value="KAF0723983.1"/>
    <property type="molecule type" value="Genomic_DNA"/>
</dbReference>
<keyword evidence="6" id="KW-0238">DNA-binding</keyword>
<dbReference type="GO" id="GO:0005634">
    <property type="term" value="C:nucleus"/>
    <property type="evidence" value="ECO:0007669"/>
    <property type="project" value="UniProtKB-SubCell"/>
</dbReference>
<name>A0A6G0W9U4_APHCR</name>
<comment type="subcellular location">
    <subcellularLocation>
        <location evidence="1">Nucleus</location>
    </subcellularLocation>
</comment>
<dbReference type="PROSITE" id="PS50808">
    <property type="entry name" value="ZF_BED"/>
    <property type="match status" value="1"/>
</dbReference>
<dbReference type="SUPFAM" id="SSF57667">
    <property type="entry name" value="beta-beta-alpha zinc fingers"/>
    <property type="match status" value="1"/>
</dbReference>
<evidence type="ECO:0000256" key="4">
    <source>
        <dbReference type="ARBA" id="ARBA00022833"/>
    </source>
</evidence>
<feature type="region of interest" description="Disordered" evidence="10">
    <location>
        <begin position="421"/>
        <end position="444"/>
    </location>
</feature>
<proteinExistence type="predicted"/>
<dbReference type="OrthoDB" id="6613927at2759"/>
<protein>
    <submittedName>
        <fullName evidence="12">Zinc finger BED domain-containing protein 4-like</fullName>
    </submittedName>
</protein>